<reference evidence="2" key="1">
    <citation type="submission" date="2007-07" db="EMBL/GenBank/DDBJ databases">
        <title>Complete genome sequence of Campylobacter hominis ATCC BAA-381, a commensal isolated from the human gastrointestinal tract.</title>
        <authorList>
            <person name="Fouts D.E."/>
            <person name="Mongodin E.F."/>
            <person name="Puiu D."/>
            <person name="Sebastian Y."/>
            <person name="Miller W.G."/>
            <person name="Mandrell R.E."/>
            <person name="Nelson K.E."/>
        </authorList>
    </citation>
    <scope>NUCLEOTIDE SEQUENCE [LARGE SCALE GENOMIC DNA]</scope>
    <source>
        <strain evidence="2">ATCC BAA-381 / LMG 19568 / NCTC 13146 / CH001A</strain>
    </source>
</reference>
<evidence type="ECO:0000313" key="1">
    <source>
        <dbReference type="EMBL" id="ABS52439.1"/>
    </source>
</evidence>
<dbReference type="AlphaFoldDB" id="A7I1S4"/>
<name>A7I1S4_CAMHC</name>
<dbReference type="HOGENOM" id="CLU_3150589_0_0_7"/>
<gene>
    <name evidence="1" type="ordered locus">CHAB381_0903</name>
</gene>
<dbReference type="KEGG" id="cha:CHAB381_0903"/>
<sequence>MVVHCLIYTNSQNEMRDCVFLQVSRMQLNFAPNSTFIFIFKTKILKNH</sequence>
<dbReference type="Proteomes" id="UP000002407">
    <property type="component" value="Chromosome"/>
</dbReference>
<accession>A7I1S4</accession>
<protein>
    <submittedName>
        <fullName evidence="1">Uncharacterized protein</fullName>
    </submittedName>
</protein>
<dbReference type="EMBL" id="CP000776">
    <property type="protein sequence ID" value="ABS52439.1"/>
    <property type="molecule type" value="Genomic_DNA"/>
</dbReference>
<evidence type="ECO:0000313" key="2">
    <source>
        <dbReference type="Proteomes" id="UP000002407"/>
    </source>
</evidence>
<keyword evidence="2" id="KW-1185">Reference proteome</keyword>
<proteinExistence type="predicted"/>
<organism evidence="1 2">
    <name type="scientific">Campylobacter hominis (strain ATCC BAA-381 / DSM 21671 / CCUG 45161 / LMG 19568 / NCTC 13146 / CH001A)</name>
    <dbReference type="NCBI Taxonomy" id="360107"/>
    <lineage>
        <taxon>Bacteria</taxon>
        <taxon>Pseudomonadati</taxon>
        <taxon>Campylobacterota</taxon>
        <taxon>Epsilonproteobacteria</taxon>
        <taxon>Campylobacterales</taxon>
        <taxon>Campylobacteraceae</taxon>
        <taxon>Campylobacter</taxon>
    </lineage>
</organism>